<reference evidence="1 2" key="1">
    <citation type="submission" date="2018-03" db="EMBL/GenBank/DDBJ databases">
        <title>Genomic Encyclopedia of Archaeal and Bacterial Type Strains, Phase II (KMG-II): from individual species to whole genera.</title>
        <authorList>
            <person name="Goeker M."/>
        </authorList>
    </citation>
    <scope>NUCLEOTIDE SEQUENCE [LARGE SCALE GENOMIC DNA]</scope>
    <source>
        <strain evidence="1 2">DSM 29328</strain>
    </source>
</reference>
<keyword evidence="2" id="KW-1185">Reference proteome</keyword>
<dbReference type="AlphaFoldDB" id="A0A2T0RJA3"/>
<evidence type="ECO:0000313" key="1">
    <source>
        <dbReference type="EMBL" id="PRY21265.1"/>
    </source>
</evidence>
<name>A0A2T0RJA3_9RHOB</name>
<evidence type="ECO:0000313" key="2">
    <source>
        <dbReference type="Proteomes" id="UP000239480"/>
    </source>
</evidence>
<dbReference type="Proteomes" id="UP000239480">
    <property type="component" value="Unassembled WGS sequence"/>
</dbReference>
<dbReference type="EMBL" id="PVTD01000010">
    <property type="protein sequence ID" value="PRY21265.1"/>
    <property type="molecule type" value="Genomic_DNA"/>
</dbReference>
<accession>A0A2T0RJA3</accession>
<proteinExistence type="predicted"/>
<protein>
    <submittedName>
        <fullName evidence="1">Uncharacterized protein</fullName>
    </submittedName>
</protein>
<sequence>MAEKQCDWRDRDLARMNFWELRALYVRLLVSGATSSDEQTYLKDIGFRLDDMYGTAWRLGKEPVFH</sequence>
<gene>
    <name evidence="1" type="ORF">CLV78_110140</name>
</gene>
<comment type="caution">
    <text evidence="1">The sequence shown here is derived from an EMBL/GenBank/DDBJ whole genome shotgun (WGS) entry which is preliminary data.</text>
</comment>
<organism evidence="1 2">
    <name type="scientific">Aliiruegeria haliotis</name>
    <dbReference type="NCBI Taxonomy" id="1280846"/>
    <lineage>
        <taxon>Bacteria</taxon>
        <taxon>Pseudomonadati</taxon>
        <taxon>Pseudomonadota</taxon>
        <taxon>Alphaproteobacteria</taxon>
        <taxon>Rhodobacterales</taxon>
        <taxon>Roseobacteraceae</taxon>
        <taxon>Aliiruegeria</taxon>
    </lineage>
</organism>